<evidence type="ECO:0000256" key="2">
    <source>
        <dbReference type="RuleBase" id="RU003457"/>
    </source>
</evidence>
<dbReference type="Gene3D" id="2.60.120.10">
    <property type="entry name" value="Jelly Rolls"/>
    <property type="match status" value="2"/>
</dbReference>
<reference evidence="5 6" key="1">
    <citation type="submission" date="2023-07" db="EMBL/GenBank/DDBJ databases">
        <title>Genomic Encyclopedia of Type Strains, Phase IV (KMG-IV): sequencing the most valuable type-strain genomes for metagenomic binning, comparative biology and taxonomic classification.</title>
        <authorList>
            <person name="Goeker M."/>
        </authorList>
    </citation>
    <scope>NUCLEOTIDE SEQUENCE [LARGE SCALE GENOMIC DNA]</scope>
    <source>
        <strain evidence="5 6">DSM 23837</strain>
    </source>
</reference>
<dbReference type="Pfam" id="PF17954">
    <property type="entry name" value="Pirin_C_2"/>
    <property type="match status" value="1"/>
</dbReference>
<proteinExistence type="inferred from homology"/>
<protein>
    <submittedName>
        <fullName evidence="5">Redox-sensitive bicupin YhaK (Pirin superfamily)</fullName>
    </submittedName>
</protein>
<evidence type="ECO:0000259" key="4">
    <source>
        <dbReference type="Pfam" id="PF17954"/>
    </source>
</evidence>
<dbReference type="InterPro" id="IPR041602">
    <property type="entry name" value="Quercetinase_C"/>
</dbReference>
<comment type="caution">
    <text evidence="5">The sequence shown here is derived from an EMBL/GenBank/DDBJ whole genome shotgun (WGS) entry which is preliminary data.</text>
</comment>
<dbReference type="Pfam" id="PF02678">
    <property type="entry name" value="Pirin"/>
    <property type="match status" value="1"/>
</dbReference>
<dbReference type="Proteomes" id="UP001223586">
    <property type="component" value="Unassembled WGS sequence"/>
</dbReference>
<feature type="domain" description="Pirin N-terminal" evidence="3">
    <location>
        <begin position="12"/>
        <end position="118"/>
    </location>
</feature>
<dbReference type="CDD" id="cd02910">
    <property type="entry name" value="cupin_Yhhw_N"/>
    <property type="match status" value="1"/>
</dbReference>
<sequence>MINIYRAKERFFMDRGWLQSHFSFSFAEYYDANNLQFGPLRVLNDDYIAPGRGFGKHPHEEMEIVSIVLKGQLKHEDSTGESATTTFGEIQRMSAGTGVFHSEVNPSAHEEVNLLQMWFLPDTPRLTPSYEKSTFGVEALHNQLLPVVSKEHAGEKVAAIHQDLTIYLGDLEPEMTIDFQQHPDRKIFFFVIEGEVVLNNKELLQRRDAARMTNITDLRIKAAKKSRMMLIDLPS</sequence>
<dbReference type="InterPro" id="IPR012093">
    <property type="entry name" value="Pirin"/>
</dbReference>
<evidence type="ECO:0000259" key="3">
    <source>
        <dbReference type="Pfam" id="PF02678"/>
    </source>
</evidence>
<keyword evidence="6" id="KW-1185">Reference proteome</keyword>
<dbReference type="SUPFAM" id="SSF51182">
    <property type="entry name" value="RmlC-like cupins"/>
    <property type="match status" value="1"/>
</dbReference>
<name>A0ABT9WUS1_9BACI</name>
<comment type="similarity">
    <text evidence="1 2">Belongs to the pirin family.</text>
</comment>
<evidence type="ECO:0000313" key="6">
    <source>
        <dbReference type="Proteomes" id="UP001223586"/>
    </source>
</evidence>
<dbReference type="PANTHER" id="PTHR43212:SF3">
    <property type="entry name" value="QUERCETIN 2,3-DIOXYGENASE"/>
    <property type="match status" value="1"/>
</dbReference>
<dbReference type="RefSeq" id="WP_307229724.1">
    <property type="nucleotide sequence ID" value="NZ_JAUSTT010000013.1"/>
</dbReference>
<dbReference type="InterPro" id="IPR014710">
    <property type="entry name" value="RmlC-like_jellyroll"/>
</dbReference>
<feature type="domain" description="Quercetin 2,3-dioxygenase C-terminal cupin" evidence="4">
    <location>
        <begin position="147"/>
        <end position="233"/>
    </location>
</feature>
<dbReference type="EMBL" id="JAUSTT010000013">
    <property type="protein sequence ID" value="MDQ0176520.1"/>
    <property type="molecule type" value="Genomic_DNA"/>
</dbReference>
<evidence type="ECO:0000256" key="1">
    <source>
        <dbReference type="ARBA" id="ARBA00008416"/>
    </source>
</evidence>
<accession>A0ABT9WUS1</accession>
<dbReference type="InterPro" id="IPR003829">
    <property type="entry name" value="Pirin_N_dom"/>
</dbReference>
<evidence type="ECO:0000313" key="5">
    <source>
        <dbReference type="EMBL" id="MDQ0176520.1"/>
    </source>
</evidence>
<organism evidence="5 6">
    <name type="scientific">Bacillus chungangensis</name>
    <dbReference type="NCBI Taxonomy" id="587633"/>
    <lineage>
        <taxon>Bacteria</taxon>
        <taxon>Bacillati</taxon>
        <taxon>Bacillota</taxon>
        <taxon>Bacilli</taxon>
        <taxon>Bacillales</taxon>
        <taxon>Bacillaceae</taxon>
        <taxon>Bacillus</taxon>
    </lineage>
</organism>
<dbReference type="PANTHER" id="PTHR43212">
    <property type="entry name" value="QUERCETIN 2,3-DIOXYGENASE"/>
    <property type="match status" value="1"/>
</dbReference>
<dbReference type="PIRSF" id="PIRSF006232">
    <property type="entry name" value="Pirin"/>
    <property type="match status" value="1"/>
</dbReference>
<gene>
    <name evidence="5" type="ORF">J2S08_002364</name>
</gene>
<dbReference type="InterPro" id="IPR011051">
    <property type="entry name" value="RmlC_Cupin_sf"/>
</dbReference>